<feature type="transmembrane region" description="Helical" evidence="7">
    <location>
        <begin position="102"/>
        <end position="121"/>
    </location>
</feature>
<feature type="transmembrane region" description="Helical" evidence="7">
    <location>
        <begin position="196"/>
        <end position="216"/>
    </location>
</feature>
<dbReference type="AlphaFoldDB" id="A0A915YC07"/>
<comment type="subcellular location">
    <subcellularLocation>
        <location evidence="1">Membrane</location>
        <topology evidence="1">Multi-pass membrane protein</topology>
    </subcellularLocation>
</comment>
<dbReference type="KEGG" id="aup:AsAng_0010160"/>
<evidence type="ECO:0000256" key="6">
    <source>
        <dbReference type="ARBA" id="ARBA00023136"/>
    </source>
</evidence>
<protein>
    <submittedName>
        <fullName evidence="9">Rhomboid family intramembrane serine protease</fullName>
    </submittedName>
</protein>
<keyword evidence="10" id="KW-1185">Reference proteome</keyword>
<dbReference type="SUPFAM" id="SSF144091">
    <property type="entry name" value="Rhomboid-like"/>
    <property type="match status" value="1"/>
</dbReference>
<feature type="transmembrane region" description="Helical" evidence="7">
    <location>
        <begin position="12"/>
        <end position="31"/>
    </location>
</feature>
<dbReference type="GO" id="GO:0016020">
    <property type="term" value="C:membrane"/>
    <property type="evidence" value="ECO:0007669"/>
    <property type="project" value="UniProtKB-SubCell"/>
</dbReference>
<feature type="transmembrane region" description="Helical" evidence="7">
    <location>
        <begin position="155"/>
        <end position="176"/>
    </location>
</feature>
<dbReference type="Proteomes" id="UP001060919">
    <property type="component" value="Chromosome"/>
</dbReference>
<dbReference type="InterPro" id="IPR050925">
    <property type="entry name" value="Rhomboid_protease_S54"/>
</dbReference>
<feature type="transmembrane region" description="Helical" evidence="7">
    <location>
        <begin position="69"/>
        <end position="90"/>
    </location>
</feature>
<dbReference type="RefSeq" id="WP_264791631.1">
    <property type="nucleotide sequence ID" value="NZ_AP026867.1"/>
</dbReference>
<gene>
    <name evidence="9" type="ORF">AsAng_0010160</name>
</gene>
<dbReference type="GO" id="GO:0004252">
    <property type="term" value="F:serine-type endopeptidase activity"/>
    <property type="evidence" value="ECO:0007669"/>
    <property type="project" value="InterPro"/>
</dbReference>
<keyword evidence="9" id="KW-0645">Protease</keyword>
<organism evidence="9 10">
    <name type="scientific">Aureispira anguillae</name>
    <dbReference type="NCBI Taxonomy" id="2864201"/>
    <lineage>
        <taxon>Bacteria</taxon>
        <taxon>Pseudomonadati</taxon>
        <taxon>Bacteroidota</taxon>
        <taxon>Saprospiria</taxon>
        <taxon>Saprospirales</taxon>
        <taxon>Saprospiraceae</taxon>
        <taxon>Aureispira</taxon>
    </lineage>
</organism>
<sequence>MNSLFLMGNEPSLYEAPLTYLILAITVYSSYRCMDDHYEKEKFMFIPYVIQKDQQWYRFFSHGLVHANWMHLLFNAYVLLMFGGVVEVQLKHSSIFGVLGPMVYLALYISGLLMSSVYSFYKHRENRGYAALGASGAVSSVVFASILLQPTAGMGLIFLPGIYLPSVLFGLLYLLYSVYMSKKGTDNIGHDAHYWGAVWGFVFLVVAKPSLFMLFLEQIRYYMLYIMG</sequence>
<evidence type="ECO:0000256" key="4">
    <source>
        <dbReference type="ARBA" id="ARBA00022801"/>
    </source>
</evidence>
<evidence type="ECO:0000256" key="5">
    <source>
        <dbReference type="ARBA" id="ARBA00022989"/>
    </source>
</evidence>
<keyword evidence="6 7" id="KW-0472">Membrane</keyword>
<evidence type="ECO:0000259" key="8">
    <source>
        <dbReference type="Pfam" id="PF01694"/>
    </source>
</evidence>
<dbReference type="Gene3D" id="1.20.1540.10">
    <property type="entry name" value="Rhomboid-like"/>
    <property type="match status" value="1"/>
</dbReference>
<reference evidence="9" key="1">
    <citation type="submission" date="2022-09" db="EMBL/GenBank/DDBJ databases">
        <title>Aureispira anguillicida sp. nov., isolated from Leptocephalus of Japanese eel Anguilla japonica.</title>
        <authorList>
            <person name="Yuasa K."/>
            <person name="Mekata T."/>
            <person name="Ikunari K."/>
        </authorList>
    </citation>
    <scope>NUCLEOTIDE SEQUENCE</scope>
    <source>
        <strain evidence="9">EL160426</strain>
    </source>
</reference>
<feature type="transmembrane region" description="Helical" evidence="7">
    <location>
        <begin position="127"/>
        <end position="148"/>
    </location>
</feature>
<evidence type="ECO:0000313" key="10">
    <source>
        <dbReference type="Proteomes" id="UP001060919"/>
    </source>
</evidence>
<evidence type="ECO:0000256" key="1">
    <source>
        <dbReference type="ARBA" id="ARBA00004141"/>
    </source>
</evidence>
<dbReference type="GO" id="GO:0006508">
    <property type="term" value="P:proteolysis"/>
    <property type="evidence" value="ECO:0007669"/>
    <property type="project" value="UniProtKB-KW"/>
</dbReference>
<keyword evidence="4" id="KW-0378">Hydrolase</keyword>
<evidence type="ECO:0000256" key="3">
    <source>
        <dbReference type="ARBA" id="ARBA00022692"/>
    </source>
</evidence>
<evidence type="ECO:0000256" key="2">
    <source>
        <dbReference type="ARBA" id="ARBA00009045"/>
    </source>
</evidence>
<dbReference type="Pfam" id="PF01694">
    <property type="entry name" value="Rhomboid"/>
    <property type="match status" value="1"/>
</dbReference>
<dbReference type="PANTHER" id="PTHR43731:SF14">
    <property type="entry name" value="PRESENILIN-ASSOCIATED RHOMBOID-LIKE PROTEIN, MITOCHONDRIAL"/>
    <property type="match status" value="1"/>
</dbReference>
<accession>A0A915YC07</accession>
<proteinExistence type="inferred from homology"/>
<dbReference type="InterPro" id="IPR035952">
    <property type="entry name" value="Rhomboid-like_sf"/>
</dbReference>
<feature type="domain" description="Peptidase S54 rhomboid" evidence="8">
    <location>
        <begin position="54"/>
        <end position="206"/>
    </location>
</feature>
<dbReference type="InterPro" id="IPR022764">
    <property type="entry name" value="Peptidase_S54_rhomboid_dom"/>
</dbReference>
<keyword evidence="5 7" id="KW-1133">Transmembrane helix</keyword>
<comment type="similarity">
    <text evidence="2">Belongs to the peptidase S54 family.</text>
</comment>
<name>A0A915YC07_9BACT</name>
<keyword evidence="3 7" id="KW-0812">Transmembrane</keyword>
<evidence type="ECO:0000256" key="7">
    <source>
        <dbReference type="SAM" id="Phobius"/>
    </source>
</evidence>
<dbReference type="EMBL" id="AP026867">
    <property type="protein sequence ID" value="BDS10308.1"/>
    <property type="molecule type" value="Genomic_DNA"/>
</dbReference>
<dbReference type="PANTHER" id="PTHR43731">
    <property type="entry name" value="RHOMBOID PROTEASE"/>
    <property type="match status" value="1"/>
</dbReference>
<evidence type="ECO:0000313" key="9">
    <source>
        <dbReference type="EMBL" id="BDS10308.1"/>
    </source>
</evidence>